<proteinExistence type="inferred from homology"/>
<dbReference type="Proteomes" id="UP000693970">
    <property type="component" value="Unassembled WGS sequence"/>
</dbReference>
<reference evidence="4" key="2">
    <citation type="submission" date="2021-04" db="EMBL/GenBank/DDBJ databases">
        <authorList>
            <person name="Podell S."/>
        </authorList>
    </citation>
    <scope>NUCLEOTIDE SEQUENCE</scope>
    <source>
        <strain evidence="4">Hildebrandi</strain>
    </source>
</reference>
<evidence type="ECO:0000313" key="4">
    <source>
        <dbReference type="EMBL" id="KAG7366858.1"/>
    </source>
</evidence>
<dbReference type="FunFam" id="3.40.50.720:FF:000173">
    <property type="entry name" value="3-oxoacyl-[acyl-carrier protein] reductase"/>
    <property type="match status" value="1"/>
</dbReference>
<comment type="similarity">
    <text evidence="1">Belongs to the short-chain dehydrogenases/reductases (SDR) family.</text>
</comment>
<sequence length="276" mass="29887">MSWLQLANKTCIVTGAGSGIGAAVAKALSNAQCHVVMADHNADGMENVLQEIKSSSLDYSSSFHHVVTCDVGNEKQVRDLIQQADSFAETLTCESGEESPRVTMLVNCAGITRDNWISKMAEEEWDDVIDVNLKGTYLACRHFLDQNRVDRLFPKGNDRSVSSGSIVNIGSIVSERGNLGQVNYAASKGGVLGLTRALAKEVAIRNVNVNAVIPGFIHSPMSHAVPDHIKERMIHQISLRRFGDPEEVSNLVCFLLSPRSSYITGESVTISGMIGL</sequence>
<accession>A0A9K3LRY6</accession>
<evidence type="ECO:0000256" key="1">
    <source>
        <dbReference type="ARBA" id="ARBA00006484"/>
    </source>
</evidence>
<gene>
    <name evidence="4" type="ORF">IV203_029528</name>
</gene>
<keyword evidence="5" id="KW-1185">Reference proteome</keyword>
<evidence type="ECO:0000259" key="3">
    <source>
        <dbReference type="SMART" id="SM00822"/>
    </source>
</evidence>
<dbReference type="InterPro" id="IPR057326">
    <property type="entry name" value="KR_dom"/>
</dbReference>
<keyword evidence="2" id="KW-0560">Oxidoreductase</keyword>
<comment type="caution">
    <text evidence="4">The sequence shown here is derived from an EMBL/GenBank/DDBJ whole genome shotgun (WGS) entry which is preliminary data.</text>
</comment>
<dbReference type="AlphaFoldDB" id="A0A9K3LRY6"/>
<dbReference type="InterPro" id="IPR002347">
    <property type="entry name" value="SDR_fam"/>
</dbReference>
<dbReference type="Pfam" id="PF13561">
    <property type="entry name" value="adh_short_C2"/>
    <property type="match status" value="1"/>
</dbReference>
<dbReference type="GO" id="GO:0016616">
    <property type="term" value="F:oxidoreductase activity, acting on the CH-OH group of donors, NAD or NADP as acceptor"/>
    <property type="evidence" value="ECO:0007669"/>
    <property type="project" value="UniProtKB-ARBA"/>
</dbReference>
<organism evidence="4 5">
    <name type="scientific">Nitzschia inconspicua</name>
    <dbReference type="NCBI Taxonomy" id="303405"/>
    <lineage>
        <taxon>Eukaryota</taxon>
        <taxon>Sar</taxon>
        <taxon>Stramenopiles</taxon>
        <taxon>Ochrophyta</taxon>
        <taxon>Bacillariophyta</taxon>
        <taxon>Bacillariophyceae</taxon>
        <taxon>Bacillariophycidae</taxon>
        <taxon>Bacillariales</taxon>
        <taxon>Bacillariaceae</taxon>
        <taxon>Nitzschia</taxon>
    </lineage>
</organism>
<dbReference type="SMART" id="SM00822">
    <property type="entry name" value="PKS_KR"/>
    <property type="match status" value="1"/>
</dbReference>
<dbReference type="PANTHER" id="PTHR42760">
    <property type="entry name" value="SHORT-CHAIN DEHYDROGENASES/REDUCTASES FAMILY MEMBER"/>
    <property type="match status" value="1"/>
</dbReference>
<dbReference type="PANTHER" id="PTHR42760:SF83">
    <property type="entry name" value="(3R)-3-HYDROXYACYL-COA DEHYDROGENASE"/>
    <property type="match status" value="1"/>
</dbReference>
<evidence type="ECO:0000313" key="5">
    <source>
        <dbReference type="Proteomes" id="UP000693970"/>
    </source>
</evidence>
<dbReference type="OrthoDB" id="1393670at2759"/>
<dbReference type="GO" id="GO:0048038">
    <property type="term" value="F:quinone binding"/>
    <property type="evidence" value="ECO:0007669"/>
    <property type="project" value="TreeGrafter"/>
</dbReference>
<dbReference type="PROSITE" id="PS00061">
    <property type="entry name" value="ADH_SHORT"/>
    <property type="match status" value="1"/>
</dbReference>
<name>A0A9K3LRY6_9STRA</name>
<evidence type="ECO:0000256" key="2">
    <source>
        <dbReference type="ARBA" id="ARBA00023002"/>
    </source>
</evidence>
<feature type="domain" description="Ketoreductase" evidence="3">
    <location>
        <begin position="9"/>
        <end position="210"/>
    </location>
</feature>
<dbReference type="EMBL" id="JAGRRH010000007">
    <property type="protein sequence ID" value="KAG7366858.1"/>
    <property type="molecule type" value="Genomic_DNA"/>
</dbReference>
<protein>
    <submittedName>
        <fullName evidence="4">3-oxoacyl-reductase</fullName>
    </submittedName>
</protein>
<reference evidence="4" key="1">
    <citation type="journal article" date="2021" name="Sci. Rep.">
        <title>Diploid genomic architecture of Nitzschia inconspicua, an elite biomass production diatom.</title>
        <authorList>
            <person name="Oliver A."/>
            <person name="Podell S."/>
            <person name="Pinowska A."/>
            <person name="Traller J.C."/>
            <person name="Smith S.R."/>
            <person name="McClure R."/>
            <person name="Beliaev A."/>
            <person name="Bohutskyi P."/>
            <person name="Hill E.A."/>
            <person name="Rabines A."/>
            <person name="Zheng H."/>
            <person name="Allen L.Z."/>
            <person name="Kuo A."/>
            <person name="Grigoriev I.V."/>
            <person name="Allen A.E."/>
            <person name="Hazlebeck D."/>
            <person name="Allen E.E."/>
        </authorList>
    </citation>
    <scope>NUCLEOTIDE SEQUENCE</scope>
    <source>
        <strain evidence="4">Hildebrandi</strain>
    </source>
</reference>
<dbReference type="InterPro" id="IPR020904">
    <property type="entry name" value="Sc_DH/Rdtase_CS"/>
</dbReference>
<dbReference type="GO" id="GO:0006633">
    <property type="term" value="P:fatty acid biosynthetic process"/>
    <property type="evidence" value="ECO:0007669"/>
    <property type="project" value="TreeGrafter"/>
</dbReference>